<feature type="region of interest" description="Disordered" evidence="1">
    <location>
        <begin position="210"/>
        <end position="229"/>
    </location>
</feature>
<feature type="compositionally biased region" description="Polar residues" evidence="1">
    <location>
        <begin position="213"/>
        <end position="223"/>
    </location>
</feature>
<dbReference type="EMBL" id="JBHUGA010000011">
    <property type="protein sequence ID" value="MFD1846016.1"/>
    <property type="molecule type" value="Genomic_DNA"/>
</dbReference>
<feature type="domain" description="Carboxymuconolactone decarboxylase-like" evidence="2">
    <location>
        <begin position="79"/>
        <end position="142"/>
    </location>
</feature>
<evidence type="ECO:0000313" key="4">
    <source>
        <dbReference type="Proteomes" id="UP001597307"/>
    </source>
</evidence>
<keyword evidence="4" id="KW-1185">Reference proteome</keyword>
<name>A0ABW4Q4F2_9MICC</name>
<dbReference type="SUPFAM" id="SSF69118">
    <property type="entry name" value="AhpD-like"/>
    <property type="match status" value="1"/>
</dbReference>
<comment type="caution">
    <text evidence="3">The sequence shown here is derived from an EMBL/GenBank/DDBJ whole genome shotgun (WGS) entry which is preliminary data.</text>
</comment>
<dbReference type="Proteomes" id="UP001597307">
    <property type="component" value="Unassembled WGS sequence"/>
</dbReference>
<gene>
    <name evidence="3" type="ORF">ACFSFX_05335</name>
</gene>
<evidence type="ECO:0000259" key="2">
    <source>
        <dbReference type="Pfam" id="PF02627"/>
    </source>
</evidence>
<feature type="region of interest" description="Disordered" evidence="1">
    <location>
        <begin position="1"/>
        <end position="29"/>
    </location>
</feature>
<dbReference type="Pfam" id="PF02627">
    <property type="entry name" value="CMD"/>
    <property type="match status" value="1"/>
</dbReference>
<accession>A0ABW4Q4F2</accession>
<dbReference type="RefSeq" id="WP_343880330.1">
    <property type="nucleotide sequence ID" value="NZ_BAAAIJ010000047.1"/>
</dbReference>
<protein>
    <submittedName>
        <fullName evidence="3">Carboxymuconolactone decarboxylase family protein</fullName>
    </submittedName>
</protein>
<reference evidence="4" key="1">
    <citation type="journal article" date="2019" name="Int. J. Syst. Evol. Microbiol.">
        <title>The Global Catalogue of Microorganisms (GCM) 10K type strain sequencing project: providing services to taxonomists for standard genome sequencing and annotation.</title>
        <authorList>
            <consortium name="The Broad Institute Genomics Platform"/>
            <consortium name="The Broad Institute Genome Sequencing Center for Infectious Disease"/>
            <person name="Wu L."/>
            <person name="Ma J."/>
        </authorList>
    </citation>
    <scope>NUCLEOTIDE SEQUENCE [LARGE SCALE GENOMIC DNA]</scope>
    <source>
        <strain evidence="4">JCM 11496</strain>
    </source>
</reference>
<dbReference type="InterPro" id="IPR029032">
    <property type="entry name" value="AhpD-like"/>
</dbReference>
<proteinExistence type="predicted"/>
<dbReference type="PANTHER" id="PTHR34846:SF11">
    <property type="entry name" value="4-CARBOXYMUCONOLACTONE DECARBOXYLASE FAMILY PROTEIN (AFU_ORTHOLOGUE AFUA_6G11590)"/>
    <property type="match status" value="1"/>
</dbReference>
<organism evidence="3 4">
    <name type="scientific">Arthrobacter flavus</name>
    <dbReference type="NCBI Taxonomy" id="95172"/>
    <lineage>
        <taxon>Bacteria</taxon>
        <taxon>Bacillati</taxon>
        <taxon>Actinomycetota</taxon>
        <taxon>Actinomycetes</taxon>
        <taxon>Micrococcales</taxon>
        <taxon>Micrococcaceae</taxon>
        <taxon>Arthrobacter</taxon>
    </lineage>
</organism>
<dbReference type="InterPro" id="IPR003779">
    <property type="entry name" value="CMD-like"/>
</dbReference>
<evidence type="ECO:0000313" key="3">
    <source>
        <dbReference type="EMBL" id="MFD1846016.1"/>
    </source>
</evidence>
<dbReference type="Gene3D" id="1.20.1290.10">
    <property type="entry name" value="AhpD-like"/>
    <property type="match status" value="1"/>
</dbReference>
<dbReference type="PANTHER" id="PTHR34846">
    <property type="entry name" value="4-CARBOXYMUCONOLACTONE DECARBOXYLASE FAMILY PROTEIN (AFU_ORTHOLOGUE AFUA_6G11590)"/>
    <property type="match status" value="1"/>
</dbReference>
<sequence length="229" mass="23866">MSEQEGAEQKWVDQESTEGQPTEKADGGRFPLLAPGVLDDDQLALYTTIAGPPRAGGPFLVVDDDGHLAGPFNALLYAPHIGEAVQALGAALRFGGKLPARARELVICAVAAERCSAYEWYAHSRVALSVGITATELENLRGGFVPAGLPDDELSALTFTAALLNGRTVSDADHATALAHHGHDGITELSILVGYYRALAGLLAAGDVGAPATPNSHPQSHTTTKGERP</sequence>
<evidence type="ECO:0000256" key="1">
    <source>
        <dbReference type="SAM" id="MobiDB-lite"/>
    </source>
</evidence>